<gene>
    <name evidence="1" type="ORF">JCGZ_05238</name>
</gene>
<dbReference type="Proteomes" id="UP000027138">
    <property type="component" value="Unassembled WGS sequence"/>
</dbReference>
<reference evidence="1 2" key="1">
    <citation type="journal article" date="2014" name="PLoS ONE">
        <title>Global Analysis of Gene Expression Profiles in Physic Nut (Jatropha curcas L.) Seedlings Exposed to Salt Stress.</title>
        <authorList>
            <person name="Zhang L."/>
            <person name="Zhang C."/>
            <person name="Wu P."/>
            <person name="Chen Y."/>
            <person name="Li M."/>
            <person name="Jiang H."/>
            <person name="Wu G."/>
        </authorList>
    </citation>
    <scope>NUCLEOTIDE SEQUENCE [LARGE SCALE GENOMIC DNA]</scope>
    <source>
        <strain evidence="2">cv. GZQX0401</strain>
        <tissue evidence="1">Young leaves</tissue>
    </source>
</reference>
<name>A0A067KS11_JATCU</name>
<sequence>MIQNRYHSTIKFKEAWGTPKFLTLMEAQVEMESEIQTMARPRQCKVSMPVQGSTPQAVQASASRKGSFTLKHAPDRALFCLSRRKLYIEARPCALACPRPCPPLSLEILVSSF</sequence>
<keyword evidence="2" id="KW-1185">Reference proteome</keyword>
<evidence type="ECO:0000313" key="1">
    <source>
        <dbReference type="EMBL" id="KDP37748.1"/>
    </source>
</evidence>
<proteinExistence type="predicted"/>
<evidence type="ECO:0000313" key="2">
    <source>
        <dbReference type="Proteomes" id="UP000027138"/>
    </source>
</evidence>
<protein>
    <submittedName>
        <fullName evidence="1">Uncharacterized protein</fullName>
    </submittedName>
</protein>
<dbReference type="AlphaFoldDB" id="A0A067KS11"/>
<organism evidence="1 2">
    <name type="scientific">Jatropha curcas</name>
    <name type="common">Barbados nut</name>
    <dbReference type="NCBI Taxonomy" id="180498"/>
    <lineage>
        <taxon>Eukaryota</taxon>
        <taxon>Viridiplantae</taxon>
        <taxon>Streptophyta</taxon>
        <taxon>Embryophyta</taxon>
        <taxon>Tracheophyta</taxon>
        <taxon>Spermatophyta</taxon>
        <taxon>Magnoliopsida</taxon>
        <taxon>eudicotyledons</taxon>
        <taxon>Gunneridae</taxon>
        <taxon>Pentapetalae</taxon>
        <taxon>rosids</taxon>
        <taxon>fabids</taxon>
        <taxon>Malpighiales</taxon>
        <taxon>Euphorbiaceae</taxon>
        <taxon>Crotonoideae</taxon>
        <taxon>Jatropheae</taxon>
        <taxon>Jatropha</taxon>
    </lineage>
</organism>
<accession>A0A067KS11</accession>
<dbReference type="EMBL" id="KK914384">
    <property type="protein sequence ID" value="KDP37748.1"/>
    <property type="molecule type" value="Genomic_DNA"/>
</dbReference>